<proteinExistence type="inferred from homology"/>
<evidence type="ECO:0000259" key="5">
    <source>
        <dbReference type="PROSITE" id="PS50931"/>
    </source>
</evidence>
<dbReference type="Pfam" id="PF03466">
    <property type="entry name" value="LysR_substrate"/>
    <property type="match status" value="1"/>
</dbReference>
<sequence length="299" mass="33025">MTQDIARIRAFVQVFDAGGFSAAARQHGRSKALLSKYVTDLEDYLGVRLMNRTTRKLSLTEAGEAYYREASGLLQQLDDLDATISDQTTEPRGLLRVSAPRNFGESTLSPAIFDYLKKHPKVSLDLRLEDRYVDLVDEGIDVALRISTMADSSLIARKIADMHVVTGASPDLLEKVGRPSHPEDLRHLPCIIDVNLQGQSNWRFTEDGKTISVPVNGPVRVNSPLAARQAAVMGLGFVTLPSYLADPVVARGELVPVLKEFLPTGQTLQAVYPHRRHLAGKVRALIDHLVDWFAVHPIT</sequence>
<dbReference type="OrthoDB" id="9786526at2"/>
<dbReference type="InterPro" id="IPR000847">
    <property type="entry name" value="LysR_HTH_N"/>
</dbReference>
<dbReference type="GO" id="GO:0006351">
    <property type="term" value="P:DNA-templated transcription"/>
    <property type="evidence" value="ECO:0007669"/>
    <property type="project" value="TreeGrafter"/>
</dbReference>
<dbReference type="Proteomes" id="UP000033649">
    <property type="component" value="Unassembled WGS sequence"/>
</dbReference>
<keyword evidence="4" id="KW-0804">Transcription</keyword>
<dbReference type="RefSeq" id="WP_046105251.1">
    <property type="nucleotide sequence ID" value="NZ_JZEY01000061.1"/>
</dbReference>
<keyword evidence="7" id="KW-1185">Reference proteome</keyword>
<evidence type="ECO:0000256" key="4">
    <source>
        <dbReference type="ARBA" id="ARBA00023163"/>
    </source>
</evidence>
<comment type="caution">
    <text evidence="6">The sequence shown here is derived from an EMBL/GenBank/DDBJ whole genome shotgun (WGS) entry which is preliminary data.</text>
</comment>
<evidence type="ECO:0000256" key="2">
    <source>
        <dbReference type="ARBA" id="ARBA00023015"/>
    </source>
</evidence>
<accession>A0A0F5FEK4</accession>
<dbReference type="InterPro" id="IPR036390">
    <property type="entry name" value="WH_DNA-bd_sf"/>
</dbReference>
<gene>
    <name evidence="6" type="ORF">VE26_10395</name>
</gene>
<reference evidence="6 7" key="1">
    <citation type="submission" date="2015-03" db="EMBL/GenBank/DDBJ databases">
        <authorList>
            <person name="Hassan Y."/>
            <person name="Lepp D."/>
            <person name="Li X.-Z."/>
            <person name="Zhou T."/>
        </authorList>
    </citation>
    <scope>NUCLEOTIDE SEQUENCE [LARGE SCALE GENOMIC DNA]</scope>
    <source>
        <strain evidence="6 7">IPL18</strain>
    </source>
</reference>
<organism evidence="6 7">
    <name type="scientific">Devosia chinhatensis</name>
    <dbReference type="NCBI Taxonomy" id="429727"/>
    <lineage>
        <taxon>Bacteria</taxon>
        <taxon>Pseudomonadati</taxon>
        <taxon>Pseudomonadota</taxon>
        <taxon>Alphaproteobacteria</taxon>
        <taxon>Hyphomicrobiales</taxon>
        <taxon>Devosiaceae</taxon>
        <taxon>Devosia</taxon>
    </lineage>
</organism>
<feature type="domain" description="HTH lysR-type" evidence="5">
    <location>
        <begin position="1"/>
        <end position="60"/>
    </location>
</feature>
<dbReference type="PATRIC" id="fig|429727.3.peg.2141"/>
<keyword evidence="2" id="KW-0805">Transcription regulation</keyword>
<keyword evidence="3" id="KW-0238">DNA-binding</keyword>
<dbReference type="FunFam" id="1.10.10.10:FF:000001">
    <property type="entry name" value="LysR family transcriptional regulator"/>
    <property type="match status" value="1"/>
</dbReference>
<dbReference type="PANTHER" id="PTHR30537:SF35">
    <property type="entry name" value="TRANSCRIPTIONAL REGULATORY PROTEIN"/>
    <property type="match status" value="1"/>
</dbReference>
<comment type="similarity">
    <text evidence="1">Belongs to the LysR transcriptional regulatory family.</text>
</comment>
<dbReference type="GO" id="GO:0043565">
    <property type="term" value="F:sequence-specific DNA binding"/>
    <property type="evidence" value="ECO:0007669"/>
    <property type="project" value="TreeGrafter"/>
</dbReference>
<dbReference type="InterPro" id="IPR036388">
    <property type="entry name" value="WH-like_DNA-bd_sf"/>
</dbReference>
<dbReference type="Gene3D" id="1.10.10.10">
    <property type="entry name" value="Winged helix-like DNA-binding domain superfamily/Winged helix DNA-binding domain"/>
    <property type="match status" value="1"/>
</dbReference>
<dbReference type="Gene3D" id="3.40.190.290">
    <property type="match status" value="1"/>
</dbReference>
<dbReference type="InterPro" id="IPR005119">
    <property type="entry name" value="LysR_subst-bd"/>
</dbReference>
<dbReference type="STRING" id="429727.VE26_10395"/>
<evidence type="ECO:0000313" key="6">
    <source>
        <dbReference type="EMBL" id="KKB07223.1"/>
    </source>
</evidence>
<dbReference type="PROSITE" id="PS50931">
    <property type="entry name" value="HTH_LYSR"/>
    <property type="match status" value="1"/>
</dbReference>
<dbReference type="Pfam" id="PF00126">
    <property type="entry name" value="HTH_1"/>
    <property type="match status" value="1"/>
</dbReference>
<dbReference type="SUPFAM" id="SSF53850">
    <property type="entry name" value="Periplasmic binding protein-like II"/>
    <property type="match status" value="1"/>
</dbReference>
<dbReference type="CDD" id="cd08422">
    <property type="entry name" value="PBP2_CrgA_like"/>
    <property type="match status" value="1"/>
</dbReference>
<dbReference type="EMBL" id="JZEY01000061">
    <property type="protein sequence ID" value="KKB07223.1"/>
    <property type="molecule type" value="Genomic_DNA"/>
</dbReference>
<evidence type="ECO:0000313" key="7">
    <source>
        <dbReference type="Proteomes" id="UP000033649"/>
    </source>
</evidence>
<evidence type="ECO:0000256" key="1">
    <source>
        <dbReference type="ARBA" id="ARBA00009437"/>
    </source>
</evidence>
<evidence type="ECO:0000256" key="3">
    <source>
        <dbReference type="ARBA" id="ARBA00023125"/>
    </source>
</evidence>
<protein>
    <submittedName>
        <fullName evidence="6">LysR family transcriptional regulator</fullName>
    </submittedName>
</protein>
<dbReference type="AlphaFoldDB" id="A0A0F5FEK4"/>
<dbReference type="GO" id="GO:0003700">
    <property type="term" value="F:DNA-binding transcription factor activity"/>
    <property type="evidence" value="ECO:0007669"/>
    <property type="project" value="InterPro"/>
</dbReference>
<name>A0A0F5FEK4_9HYPH</name>
<dbReference type="PANTHER" id="PTHR30537">
    <property type="entry name" value="HTH-TYPE TRANSCRIPTIONAL REGULATOR"/>
    <property type="match status" value="1"/>
</dbReference>
<dbReference type="SUPFAM" id="SSF46785">
    <property type="entry name" value="Winged helix' DNA-binding domain"/>
    <property type="match status" value="1"/>
</dbReference>
<dbReference type="InterPro" id="IPR058163">
    <property type="entry name" value="LysR-type_TF_proteobact-type"/>
</dbReference>